<dbReference type="Pfam" id="PF00535">
    <property type="entry name" value="Glycos_transf_2"/>
    <property type="match status" value="1"/>
</dbReference>
<dbReference type="EC" id="2.4.-.-" evidence="2"/>
<organism evidence="2">
    <name type="scientific">Singulisphaera sp. Ch08</name>
    <dbReference type="NCBI Taxonomy" id="3120278"/>
    <lineage>
        <taxon>Bacteria</taxon>
        <taxon>Pseudomonadati</taxon>
        <taxon>Planctomycetota</taxon>
        <taxon>Planctomycetia</taxon>
        <taxon>Isosphaerales</taxon>
        <taxon>Isosphaeraceae</taxon>
        <taxon>Singulisphaera</taxon>
    </lineage>
</organism>
<evidence type="ECO:0000259" key="1">
    <source>
        <dbReference type="Pfam" id="PF00535"/>
    </source>
</evidence>
<dbReference type="RefSeq" id="WP_406696208.1">
    <property type="nucleotide sequence ID" value="NZ_CP155447.1"/>
</dbReference>
<proteinExistence type="predicted"/>
<dbReference type="PANTHER" id="PTHR43685:SF2">
    <property type="entry name" value="GLYCOSYLTRANSFERASE 2-LIKE DOMAIN-CONTAINING PROTEIN"/>
    <property type="match status" value="1"/>
</dbReference>
<dbReference type="SUPFAM" id="SSF53448">
    <property type="entry name" value="Nucleotide-diphospho-sugar transferases"/>
    <property type="match status" value="1"/>
</dbReference>
<name>A0AAU7CEQ1_9BACT</name>
<gene>
    <name evidence="2" type="ORF">V5E97_34990</name>
</gene>
<keyword evidence="2" id="KW-0808">Transferase</keyword>
<keyword evidence="2" id="KW-0328">Glycosyltransferase</keyword>
<dbReference type="GO" id="GO:0016757">
    <property type="term" value="F:glycosyltransferase activity"/>
    <property type="evidence" value="ECO:0007669"/>
    <property type="project" value="UniProtKB-KW"/>
</dbReference>
<dbReference type="InterPro" id="IPR050834">
    <property type="entry name" value="Glycosyltransf_2"/>
</dbReference>
<dbReference type="InterPro" id="IPR001173">
    <property type="entry name" value="Glyco_trans_2-like"/>
</dbReference>
<evidence type="ECO:0000313" key="2">
    <source>
        <dbReference type="EMBL" id="XBH03474.1"/>
    </source>
</evidence>
<dbReference type="EMBL" id="CP155447">
    <property type="protein sequence ID" value="XBH03474.1"/>
    <property type="molecule type" value="Genomic_DNA"/>
</dbReference>
<dbReference type="CDD" id="cd00761">
    <property type="entry name" value="Glyco_tranf_GTA_type"/>
    <property type="match status" value="1"/>
</dbReference>
<accession>A0AAU7CEQ1</accession>
<dbReference type="Gene3D" id="3.90.550.10">
    <property type="entry name" value="Spore Coat Polysaccharide Biosynthesis Protein SpsA, Chain A"/>
    <property type="match status" value="1"/>
</dbReference>
<reference evidence="2" key="1">
    <citation type="submission" date="2024-05" db="EMBL/GenBank/DDBJ databases">
        <title>Planctomycetes of the genus Singulisphaera possess chitinolytic capabilities.</title>
        <authorList>
            <person name="Ivanova A."/>
        </authorList>
    </citation>
    <scope>NUCLEOTIDE SEQUENCE</scope>
    <source>
        <strain evidence="2">Ch08T</strain>
    </source>
</reference>
<dbReference type="InterPro" id="IPR029044">
    <property type="entry name" value="Nucleotide-diphossugar_trans"/>
</dbReference>
<dbReference type="AlphaFoldDB" id="A0AAU7CEQ1"/>
<dbReference type="PANTHER" id="PTHR43685">
    <property type="entry name" value="GLYCOSYLTRANSFERASE"/>
    <property type="match status" value="1"/>
</dbReference>
<sequence>MASVSVFIPCYKYGHFLRQSVESVLEQTGVDVRVIILDDASPDDTPQVAGELVEQDRRVEYRRHTTNQGHIATYNEGIAWASGDYTLLLSADDLLTPGALARAARVMDDHPEVGMVYGRGLEFESDGPAPEPQATSDPAVWKIHTGAEVLESFCAAGYNLVCTPTAVVRTCLQKRLGGYLKELPHTGDMEMWMRFAAHADIAVLDGEQACYRRHASSMSTDWYKSPVAELMQRKAAFDSIFNDYSVRINDADRLRTSADRTLASATVWEARRAFDAGNLSCCRELLVYALEIDAELRDYTEWSRIAWKLRLGPKACAGLQPVIKLARKVRAIRFSQPGHHITPLTN</sequence>
<protein>
    <submittedName>
        <fullName evidence="2">Glycosyltransferase</fullName>
        <ecNumber evidence="2">2.4.-.-</ecNumber>
    </submittedName>
</protein>
<feature type="domain" description="Glycosyltransferase 2-like" evidence="1">
    <location>
        <begin position="5"/>
        <end position="133"/>
    </location>
</feature>